<accession>T1C7W0</accession>
<protein>
    <submittedName>
        <fullName evidence="1">Uncharacterized protein</fullName>
    </submittedName>
</protein>
<proteinExistence type="predicted"/>
<evidence type="ECO:0000313" key="1">
    <source>
        <dbReference type="EMBL" id="EQD77028.1"/>
    </source>
</evidence>
<name>T1C7W0_9ZZZZ</name>
<sequence length="146" mass="16227">MINPVRCATVLYTSGTAADPDRKHLFVLLTDPSGPAQHVLMAPVCSVDPDPKAFRDDTCLLAAGDHPFIKHDSYIAYAKCRVVAASDLVKHTESGYVIEKKPASDALVARIVAGLRKSKFTKPFARDFYQDYEQSLRQPPRPRNRN</sequence>
<reference evidence="1" key="2">
    <citation type="journal article" date="2014" name="ISME J.">
        <title>Microbial stratification in low pH oxic and suboxic macroscopic growths along an acid mine drainage.</title>
        <authorList>
            <person name="Mendez-Garcia C."/>
            <person name="Mesa V."/>
            <person name="Sprenger R.R."/>
            <person name="Richter M."/>
            <person name="Diez M.S."/>
            <person name="Solano J."/>
            <person name="Bargiela R."/>
            <person name="Golyshina O.V."/>
            <person name="Manteca A."/>
            <person name="Ramos J.L."/>
            <person name="Gallego J.R."/>
            <person name="Llorente I."/>
            <person name="Martins Dos Santos V.A."/>
            <person name="Jensen O.N."/>
            <person name="Pelaez A.I."/>
            <person name="Sanchez J."/>
            <person name="Ferrer M."/>
        </authorList>
    </citation>
    <scope>NUCLEOTIDE SEQUENCE</scope>
</reference>
<dbReference type="AlphaFoldDB" id="T1C7W0"/>
<reference evidence="1" key="1">
    <citation type="submission" date="2013-08" db="EMBL/GenBank/DDBJ databases">
        <authorList>
            <person name="Mendez C."/>
            <person name="Richter M."/>
            <person name="Ferrer M."/>
            <person name="Sanchez J."/>
        </authorList>
    </citation>
    <scope>NUCLEOTIDE SEQUENCE</scope>
</reference>
<gene>
    <name evidence="1" type="ORF">B1B_01297</name>
</gene>
<organism evidence="1">
    <name type="scientific">mine drainage metagenome</name>
    <dbReference type="NCBI Taxonomy" id="410659"/>
    <lineage>
        <taxon>unclassified sequences</taxon>
        <taxon>metagenomes</taxon>
        <taxon>ecological metagenomes</taxon>
    </lineage>
</organism>
<comment type="caution">
    <text evidence="1">The sequence shown here is derived from an EMBL/GenBank/DDBJ whole genome shotgun (WGS) entry which is preliminary data.</text>
</comment>
<dbReference type="EMBL" id="AUZY01000902">
    <property type="protein sequence ID" value="EQD77028.1"/>
    <property type="molecule type" value="Genomic_DNA"/>
</dbReference>